<dbReference type="EMBL" id="CP049263">
    <property type="protein sequence ID" value="QPH97270.1"/>
    <property type="molecule type" value="Genomic_DNA"/>
</dbReference>
<keyword evidence="2" id="KW-0812">Transmembrane</keyword>
<dbReference type="AlphaFoldDB" id="A0A7S9RSW2"/>
<keyword evidence="2" id="KW-0472">Membrane</keyword>
<proteinExistence type="predicted"/>
<feature type="transmembrane region" description="Helical" evidence="2">
    <location>
        <begin position="298"/>
        <end position="322"/>
    </location>
</feature>
<keyword evidence="1" id="KW-0175">Coiled coil</keyword>
<protein>
    <submittedName>
        <fullName evidence="3">Uncharacterized protein</fullName>
    </submittedName>
</protein>
<evidence type="ECO:0000256" key="2">
    <source>
        <dbReference type="SAM" id="Phobius"/>
    </source>
</evidence>
<evidence type="ECO:0000313" key="3">
    <source>
        <dbReference type="EMBL" id="QPH97270.1"/>
    </source>
</evidence>
<reference evidence="3 4" key="2">
    <citation type="journal article" date="2020" name="Microb. Genom.">
        <title>Analysis of complete Campylobacter concisus genomes identifies genomospecies features, secretion systems and novel plasmids and their association with severe ulcerative colitis.</title>
        <authorList>
            <person name="Liu F."/>
            <person name="Chen S."/>
            <person name="Luu L.D.W."/>
            <person name="Lee S.A."/>
            <person name="Tay A.C.Y."/>
            <person name="Wu R."/>
            <person name="Riordan S.M."/>
            <person name="Lan R."/>
            <person name="Liu L."/>
            <person name="Zhang L."/>
        </authorList>
    </citation>
    <scope>NUCLEOTIDE SEQUENCE [LARGE SCALE GENOMIC DNA]</scope>
    <source>
        <strain evidence="3 4">H16O-S1</strain>
    </source>
</reference>
<sequence>MENENLFDSTGSSEVAPIRKLESKDEIIARLQKEAENAKNELDDVEQGKKELQERLERLVYERNTTADILKNEVAELNSKFEKAGLKISEKGVVSVLDYSNYQKRVDMSFNMFNSELNLVQQAFERFATENNADYSRYVKMVQSLMDESAKLKQLFEYLNEFMLNPPSKEFMALMNNTLAIRKIAQDYKEFESIADITKVKVTMQDQENAFNEMTMQFNNFAANQNKFFEEELNKIEVFKDKINIRLNDTGDEYKRFSENMIANLNNQLKVFEVNLAEYKEIRENETKILKNLKKGGYALTGLLFMMCLALGGIIGYAIFLIK</sequence>
<feature type="coiled-coil region" evidence="1">
    <location>
        <begin position="255"/>
        <end position="282"/>
    </location>
</feature>
<keyword evidence="2" id="KW-1133">Transmembrane helix</keyword>
<dbReference type="Proteomes" id="UP000594571">
    <property type="component" value="Chromosome"/>
</dbReference>
<gene>
    <name evidence="3" type="ORF">CVS89_03100</name>
</gene>
<feature type="coiled-coil region" evidence="1">
    <location>
        <begin position="21"/>
        <end position="87"/>
    </location>
</feature>
<accession>A0A7S9RSW2</accession>
<reference evidence="3 4" key="1">
    <citation type="journal article" date="2018" name="Emerg. Microbes Infect.">
        <title>Genomic analysis of oral Campylobacter concisus strains identified a potential bacterial molecular marker associated with active Crohn's disease.</title>
        <authorList>
            <person name="Liu F."/>
            <person name="Ma R."/>
            <person name="Tay C.Y.A."/>
            <person name="Octavia S."/>
            <person name="Lan R."/>
            <person name="Chung H.K.L."/>
            <person name="Riordan S.M."/>
            <person name="Grimm M.C."/>
            <person name="Leong R.W."/>
            <person name="Tanaka M.M."/>
            <person name="Connor S."/>
            <person name="Zhang L."/>
        </authorList>
    </citation>
    <scope>NUCLEOTIDE SEQUENCE [LARGE SCALE GENOMIC DNA]</scope>
    <source>
        <strain evidence="3 4">H16O-S1</strain>
    </source>
</reference>
<organism evidence="3 4">
    <name type="scientific">Campylobacter concisus</name>
    <dbReference type="NCBI Taxonomy" id="199"/>
    <lineage>
        <taxon>Bacteria</taxon>
        <taxon>Pseudomonadati</taxon>
        <taxon>Campylobacterota</taxon>
        <taxon>Epsilonproteobacteria</taxon>
        <taxon>Campylobacterales</taxon>
        <taxon>Campylobacteraceae</taxon>
        <taxon>Campylobacter</taxon>
    </lineage>
</organism>
<evidence type="ECO:0000256" key="1">
    <source>
        <dbReference type="SAM" id="Coils"/>
    </source>
</evidence>
<name>A0A7S9RSW2_9BACT</name>
<evidence type="ECO:0000313" key="4">
    <source>
        <dbReference type="Proteomes" id="UP000594571"/>
    </source>
</evidence>
<dbReference type="RefSeq" id="WP_103589006.1">
    <property type="nucleotide sequence ID" value="NZ_CABPVA010000008.1"/>
</dbReference>